<sequence length="1128" mass="114905">MSLLSLYANIVWRGNGPGALCKRKIAATLVSLNNAPQSLVEMHRVVPAPTSIDDNLDVAALQRILAEDPCFLVLDGTTVRLDLEHLISLARSRLVKWVDAVFPPDAGSAACLKNFLAKHMISEQDALVNASARSLFTLPLSSAEAMLDAYWSGEHHWSGTVSPAHDSAEALFLGDNLWFVQPGISVKLNVAALVHRANSLQAATERDDDDTMEANTYMPRGSDGGNSSFPHEEKSVDFMPMPAHVPISSTAPPPTWSVNDGDQDRRTEYLPVTAVAAGAAVPPRLPPPTLLPSAALFAAASRDTVSRGPPTVPAPKPAHSAAILPGAELPDLNAFTVGNDGTPGDLSLVHGGFSSRLPWPSNDSGDVDAGPAARFGSYIVPTERQELHRARLSSSSVYDPLEAAVGEVAENVALEALGDSWIGLDRGAITSNPIGAAGGGVVGSRLGIAEPGKVAAAAATAVADAAPGSDRSGGLQAARGWELFPSLHPVGHNAGRGGLTGGVSGDSTAAAGGGTSGEDSGRGNMSLLEELCMAFVPPVGNVNGDAVASKAGQRDFCEPGAAEAVAPRQLGSCGAAAAAAVATAVGSWAGPWDNMNTTDGLKRMRADPHPTSGGNASGLLGGMSGGTGILNMRAPPAFHLGGYDFQPALADGKPSCSTNRHQRTVATDPATGLQGGVTHDSGVDVSVLGGGQGLDKIPTRLSPHEQSQDRAQGLWRDPAILNAQRGHTAGFSLGLGQAGAAEARPAEGDTAARAMSRVIPFQLLPPLSQSPLTRGSPGVQAAETAPPLNSSILPVAALQGFDVAAAAAAAAGRSLAGPTAARGGGGGSLPPPFPIGLMAATAQGEETFRTKCSSSGAVAAMGQMFQPPYHHQQPSPPQHHVQLEHPHPHPMVSSSGIQRWEDPQQPSVAGATAGAVQTGFPSDRASTAVLAGGSGADITDSAQSYSAAAARVWSDDDPQDKVRRLAASLLASSSSDSGSASANRVPYSMGLDLLLRAIRRQDPVACNKAGNLMAVLEGDPYDCLSVVGDTSGDEMVLLDLSRMMALAGPAPTITSEMAAASPTAGTAAAAARFAASPVPQPQAPGNFAAKRQSFGDVGMAHVHPPWMQPAGAAGAGASAPAAPEGHHL</sequence>
<comment type="caution">
    <text evidence="2">The sequence shown here is derived from an EMBL/GenBank/DDBJ whole genome shotgun (WGS) entry which is preliminary data.</text>
</comment>
<feature type="region of interest" description="Disordered" evidence="1">
    <location>
        <begin position="867"/>
        <end position="919"/>
    </location>
</feature>
<feature type="compositionally biased region" description="Gly residues" evidence="1">
    <location>
        <begin position="494"/>
        <end position="504"/>
    </location>
</feature>
<organism evidence="2 3">
    <name type="scientific">Volvox africanus</name>
    <dbReference type="NCBI Taxonomy" id="51714"/>
    <lineage>
        <taxon>Eukaryota</taxon>
        <taxon>Viridiplantae</taxon>
        <taxon>Chlorophyta</taxon>
        <taxon>core chlorophytes</taxon>
        <taxon>Chlorophyceae</taxon>
        <taxon>CS clade</taxon>
        <taxon>Chlamydomonadales</taxon>
        <taxon>Volvocaceae</taxon>
        <taxon>Volvox</taxon>
    </lineage>
</organism>
<name>A0A8J4EZY5_9CHLO</name>
<dbReference type="EMBL" id="BNCO01000016">
    <property type="protein sequence ID" value="GIL54137.1"/>
    <property type="molecule type" value="Genomic_DNA"/>
</dbReference>
<accession>A0A8J4EZY5</accession>
<feature type="non-terminal residue" evidence="2">
    <location>
        <position position="1"/>
    </location>
</feature>
<gene>
    <name evidence="2" type="ORF">Vafri_9689</name>
</gene>
<keyword evidence="3" id="KW-1185">Reference proteome</keyword>
<feature type="compositionally biased region" description="Low complexity" evidence="1">
    <location>
        <begin position="1109"/>
        <end position="1128"/>
    </location>
</feature>
<evidence type="ECO:0000313" key="3">
    <source>
        <dbReference type="Proteomes" id="UP000747399"/>
    </source>
</evidence>
<evidence type="ECO:0000313" key="2">
    <source>
        <dbReference type="EMBL" id="GIL54137.1"/>
    </source>
</evidence>
<feature type="compositionally biased region" description="Low complexity" evidence="1">
    <location>
        <begin position="908"/>
        <end position="919"/>
    </location>
</feature>
<dbReference type="Proteomes" id="UP000747399">
    <property type="component" value="Unassembled WGS sequence"/>
</dbReference>
<protein>
    <submittedName>
        <fullName evidence="2">Uncharacterized protein</fullName>
    </submittedName>
</protein>
<feature type="region of interest" description="Disordered" evidence="1">
    <location>
        <begin position="494"/>
        <end position="523"/>
    </location>
</feature>
<proteinExistence type="predicted"/>
<reference evidence="2" key="1">
    <citation type="journal article" date="2021" name="Proc. Natl. Acad. Sci. U.S.A.">
        <title>Three genomes in the algal genus Volvox reveal the fate of a haploid sex-determining region after a transition to homothallism.</title>
        <authorList>
            <person name="Yamamoto K."/>
            <person name="Hamaji T."/>
            <person name="Kawai-Toyooka H."/>
            <person name="Matsuzaki R."/>
            <person name="Takahashi F."/>
            <person name="Nishimura Y."/>
            <person name="Kawachi M."/>
            <person name="Noguchi H."/>
            <person name="Minakuchi Y."/>
            <person name="Umen J.G."/>
            <person name="Toyoda A."/>
            <person name="Nozaki H."/>
        </authorList>
    </citation>
    <scope>NUCLEOTIDE SEQUENCE</scope>
    <source>
        <strain evidence="2">NIES-3780</strain>
    </source>
</reference>
<evidence type="ECO:0000256" key="1">
    <source>
        <dbReference type="SAM" id="MobiDB-lite"/>
    </source>
</evidence>
<dbReference type="AlphaFoldDB" id="A0A8J4EZY5"/>
<feature type="region of interest" description="Disordered" evidence="1">
    <location>
        <begin position="1106"/>
        <end position="1128"/>
    </location>
</feature>